<dbReference type="Proteomes" id="UP000271098">
    <property type="component" value="Unassembled WGS sequence"/>
</dbReference>
<dbReference type="EMBL" id="UYRT01080825">
    <property type="protein sequence ID" value="VDN23451.1"/>
    <property type="molecule type" value="Genomic_DNA"/>
</dbReference>
<proteinExistence type="predicted"/>
<evidence type="ECO:0000313" key="3">
    <source>
        <dbReference type="WBParaSite" id="GPUH_0001405401-mRNA-1"/>
    </source>
</evidence>
<evidence type="ECO:0000313" key="2">
    <source>
        <dbReference type="Proteomes" id="UP000271098"/>
    </source>
</evidence>
<accession>A0A183DZ98</accession>
<sequence length="174" mass="19529">MLQGVPHNISTSLLQLYCCSIRSSRNARMFGKSEKFVTGILAAIVDGAMDASVVARLMEMLFFIIKFRNRAIMSLLESQNIFSVLLRVFDEHFKQRFVAPAHLEICAFAVTSLSNLARLRRHREHLVSADAQKVFQSAMLIICKDVESVENLSPLTTSFAVEFQVKVVSGLLSF</sequence>
<reference evidence="3" key="1">
    <citation type="submission" date="2016-06" db="UniProtKB">
        <authorList>
            <consortium name="WormBaseParasite"/>
        </authorList>
    </citation>
    <scope>IDENTIFICATION</scope>
</reference>
<name>A0A183DZ98_9BILA</name>
<dbReference type="OrthoDB" id="5864960at2759"/>
<keyword evidence="2" id="KW-1185">Reference proteome</keyword>
<dbReference type="WBParaSite" id="GPUH_0001405401-mRNA-1">
    <property type="protein sequence ID" value="GPUH_0001405401-mRNA-1"/>
    <property type="gene ID" value="GPUH_0001405401"/>
</dbReference>
<dbReference type="AlphaFoldDB" id="A0A183DZ98"/>
<evidence type="ECO:0000313" key="1">
    <source>
        <dbReference type="EMBL" id="VDN23451.1"/>
    </source>
</evidence>
<reference evidence="1 2" key="2">
    <citation type="submission" date="2018-11" db="EMBL/GenBank/DDBJ databases">
        <authorList>
            <consortium name="Pathogen Informatics"/>
        </authorList>
    </citation>
    <scope>NUCLEOTIDE SEQUENCE [LARGE SCALE GENOMIC DNA]</scope>
</reference>
<gene>
    <name evidence="1" type="ORF">GPUH_LOCUS14039</name>
</gene>
<organism evidence="3">
    <name type="scientific">Gongylonema pulchrum</name>
    <dbReference type="NCBI Taxonomy" id="637853"/>
    <lineage>
        <taxon>Eukaryota</taxon>
        <taxon>Metazoa</taxon>
        <taxon>Ecdysozoa</taxon>
        <taxon>Nematoda</taxon>
        <taxon>Chromadorea</taxon>
        <taxon>Rhabditida</taxon>
        <taxon>Spirurina</taxon>
        <taxon>Spiruromorpha</taxon>
        <taxon>Spiruroidea</taxon>
        <taxon>Gongylonematidae</taxon>
        <taxon>Gongylonema</taxon>
    </lineage>
</organism>
<protein>
    <submittedName>
        <fullName evidence="3">Sec7_N domain-containing protein</fullName>
    </submittedName>
</protein>